<feature type="domain" description="ABC transmembrane type-1" evidence="9">
    <location>
        <begin position="12"/>
        <end position="288"/>
    </location>
</feature>
<evidence type="ECO:0000256" key="5">
    <source>
        <dbReference type="ARBA" id="ARBA00022989"/>
    </source>
</evidence>
<dbReference type="CDD" id="cd07346">
    <property type="entry name" value="ABC_6TM_exporters"/>
    <property type="match status" value="1"/>
</dbReference>
<protein>
    <submittedName>
        <fullName evidence="10">Multidrug ABC superfamily ATP binding cassette transporter, ATPase and permease protein</fullName>
    </submittedName>
</protein>
<dbReference type="RefSeq" id="WP_046332693.1">
    <property type="nucleotide sequence ID" value="NZ_JBHTBO010000003.1"/>
</dbReference>
<feature type="transmembrane region" description="Helical" evidence="7">
    <location>
        <begin position="234"/>
        <end position="254"/>
    </location>
</feature>
<evidence type="ECO:0000313" key="11">
    <source>
        <dbReference type="Proteomes" id="UP000033612"/>
    </source>
</evidence>
<keyword evidence="5 7" id="KW-1133">Transmembrane helix</keyword>
<dbReference type="EMBL" id="JXLH01000024">
    <property type="protein sequence ID" value="KJY55540.1"/>
    <property type="molecule type" value="Genomic_DNA"/>
</dbReference>
<evidence type="ECO:0000259" key="9">
    <source>
        <dbReference type="PROSITE" id="PS50929"/>
    </source>
</evidence>
<organism evidence="10 11">
    <name type="scientific">Lactobacillus kimbladii</name>
    <dbReference type="NCBI Taxonomy" id="1218506"/>
    <lineage>
        <taxon>Bacteria</taxon>
        <taxon>Bacillati</taxon>
        <taxon>Bacillota</taxon>
        <taxon>Bacilli</taxon>
        <taxon>Lactobacillales</taxon>
        <taxon>Lactobacillaceae</taxon>
        <taxon>Lactobacillus</taxon>
    </lineage>
</organism>
<evidence type="ECO:0000259" key="8">
    <source>
        <dbReference type="PROSITE" id="PS50893"/>
    </source>
</evidence>
<name>A0A0F4LAB6_9LACO</name>
<dbReference type="HOGENOM" id="CLU_000604_62_4_9"/>
<sequence length="527" mass="58614">MIIKYSHPWKIALYVFFAFLKSLQVVFVAFIFQKFIDFAQKPQGSLIKLTVFAVCGLLIFGIVGIIYQYFYYKIIEEINLALKSASANYLVNNYAGHNEIDSSFMTNDLKQIETNSIEAELSIISDLIQFLAAVISAFVSSWIIALVFLIASFTPAVIQSVFGPKIEKNSEKWEKSNSNYTNTVIETHSGAEMANIYDVQFSMVNRLIKAAKLMETALFKTNWTKGMSNEMTMIVAYIFSMFLPFAIGISFIVSGRLTLGTFMMIAQLANNFINPVVGIFGSVNDIKTAKPILQKIKKIDLLIKPQGSNTATASDTFQSLQLTDAGVSQGKQKIFANVNLKIDSGEKVLLQAPSGWGKSTLLNVLIGIQQLDSGSYEVNHSEVNGDWAKLHEYFSFIQQKPFILDDTLKYNITLGRHVSEEDLNYAVEQAGLTDLVNEKGLDYQLGKGGSNLSGGQNQRVEIARALVSKRPILLADEATSSLDQNLSLQIHQTILSEFKGTVIEVAHHISSNEKEMFDQIIDLSKQS</sequence>
<dbReference type="OrthoDB" id="1672195at2"/>
<dbReference type="InterPro" id="IPR036640">
    <property type="entry name" value="ABC1_TM_sf"/>
</dbReference>
<dbReference type="Gene3D" id="1.20.1560.10">
    <property type="entry name" value="ABC transporter type 1, transmembrane domain"/>
    <property type="match status" value="1"/>
</dbReference>
<evidence type="ECO:0000256" key="1">
    <source>
        <dbReference type="ARBA" id="ARBA00004651"/>
    </source>
</evidence>
<dbReference type="InterPro" id="IPR039421">
    <property type="entry name" value="Type_1_exporter"/>
</dbReference>
<evidence type="ECO:0000256" key="2">
    <source>
        <dbReference type="ARBA" id="ARBA00022692"/>
    </source>
</evidence>
<dbReference type="InterPro" id="IPR003593">
    <property type="entry name" value="AAA+_ATPase"/>
</dbReference>
<evidence type="ECO:0000256" key="6">
    <source>
        <dbReference type="ARBA" id="ARBA00023136"/>
    </source>
</evidence>
<dbReference type="SUPFAM" id="SSF52540">
    <property type="entry name" value="P-loop containing nucleoside triphosphate hydrolases"/>
    <property type="match status" value="1"/>
</dbReference>
<dbReference type="SUPFAM" id="SSF90123">
    <property type="entry name" value="ABC transporter transmembrane region"/>
    <property type="match status" value="1"/>
</dbReference>
<dbReference type="InterPro" id="IPR011527">
    <property type="entry name" value="ABC1_TM_dom"/>
</dbReference>
<keyword evidence="11" id="KW-1185">Reference proteome</keyword>
<dbReference type="PATRIC" id="fig|1218506.3.peg.1821"/>
<comment type="subcellular location">
    <subcellularLocation>
        <location evidence="1">Cell membrane</location>
        <topology evidence="1">Multi-pass membrane protein</topology>
    </subcellularLocation>
</comment>
<feature type="transmembrane region" description="Helical" evidence="7">
    <location>
        <begin position="45"/>
        <end position="70"/>
    </location>
</feature>
<dbReference type="SMART" id="SM00382">
    <property type="entry name" value="AAA"/>
    <property type="match status" value="1"/>
</dbReference>
<feature type="transmembrane region" description="Helical" evidence="7">
    <location>
        <begin position="12"/>
        <end position="33"/>
    </location>
</feature>
<proteinExistence type="predicted"/>
<dbReference type="GO" id="GO:0140359">
    <property type="term" value="F:ABC-type transporter activity"/>
    <property type="evidence" value="ECO:0007669"/>
    <property type="project" value="InterPro"/>
</dbReference>
<dbReference type="PROSITE" id="PS50893">
    <property type="entry name" value="ABC_TRANSPORTER_2"/>
    <property type="match status" value="1"/>
</dbReference>
<feature type="domain" description="ABC transporter" evidence="8">
    <location>
        <begin position="320"/>
        <end position="527"/>
    </location>
</feature>
<dbReference type="CDD" id="cd03228">
    <property type="entry name" value="ABCC_MRP_Like"/>
    <property type="match status" value="1"/>
</dbReference>
<dbReference type="GO" id="GO:0005886">
    <property type="term" value="C:plasma membrane"/>
    <property type="evidence" value="ECO:0007669"/>
    <property type="project" value="UniProtKB-SubCell"/>
</dbReference>
<dbReference type="GO" id="GO:0016887">
    <property type="term" value="F:ATP hydrolysis activity"/>
    <property type="evidence" value="ECO:0007669"/>
    <property type="project" value="InterPro"/>
</dbReference>
<evidence type="ECO:0000256" key="4">
    <source>
        <dbReference type="ARBA" id="ARBA00022840"/>
    </source>
</evidence>
<accession>A0A0F4LAB6</accession>
<keyword evidence="2 7" id="KW-0812">Transmembrane</keyword>
<comment type="caution">
    <text evidence="10">The sequence shown here is derived from an EMBL/GenBank/DDBJ whole genome shotgun (WGS) entry which is preliminary data.</text>
</comment>
<dbReference type="AlphaFoldDB" id="A0A0F4LAB6"/>
<evidence type="ECO:0000256" key="7">
    <source>
        <dbReference type="SAM" id="Phobius"/>
    </source>
</evidence>
<dbReference type="PROSITE" id="PS50929">
    <property type="entry name" value="ABC_TM1F"/>
    <property type="match status" value="1"/>
</dbReference>
<dbReference type="Pfam" id="PF00664">
    <property type="entry name" value="ABC_membrane"/>
    <property type="match status" value="1"/>
</dbReference>
<dbReference type="Pfam" id="PF00005">
    <property type="entry name" value="ABC_tran"/>
    <property type="match status" value="1"/>
</dbReference>
<dbReference type="Proteomes" id="UP000033612">
    <property type="component" value="Unassembled WGS sequence"/>
</dbReference>
<gene>
    <name evidence="10" type="ORF">JF75_17350</name>
</gene>
<dbReference type="GO" id="GO:0005524">
    <property type="term" value="F:ATP binding"/>
    <property type="evidence" value="ECO:0007669"/>
    <property type="project" value="UniProtKB-KW"/>
</dbReference>
<dbReference type="STRING" id="1218506.JF75_17350"/>
<reference evidence="10 11" key="1">
    <citation type="submission" date="2015-01" db="EMBL/GenBank/DDBJ databases">
        <title>Comparative genomics of the lactic acid bacteria isolated from the honey bee gut.</title>
        <authorList>
            <person name="Ellegaard K.M."/>
            <person name="Tamarit D."/>
            <person name="Javelind E."/>
            <person name="Olofsson T."/>
            <person name="Andersson S.G."/>
            <person name="Vasquez A."/>
        </authorList>
    </citation>
    <scope>NUCLEOTIDE SEQUENCE [LARGE SCALE GENOMIC DNA]</scope>
    <source>
        <strain evidence="10 11">Hma2</strain>
    </source>
</reference>
<dbReference type="InterPro" id="IPR003439">
    <property type="entry name" value="ABC_transporter-like_ATP-bd"/>
</dbReference>
<feature type="transmembrane region" description="Helical" evidence="7">
    <location>
        <begin position="130"/>
        <end position="153"/>
    </location>
</feature>
<keyword evidence="3" id="KW-0547">Nucleotide-binding</keyword>
<evidence type="ECO:0000313" key="10">
    <source>
        <dbReference type="EMBL" id="KJY55540.1"/>
    </source>
</evidence>
<dbReference type="PANTHER" id="PTHR24221">
    <property type="entry name" value="ATP-BINDING CASSETTE SUB-FAMILY B"/>
    <property type="match status" value="1"/>
</dbReference>
<dbReference type="Gene3D" id="3.40.50.300">
    <property type="entry name" value="P-loop containing nucleotide triphosphate hydrolases"/>
    <property type="match status" value="1"/>
</dbReference>
<keyword evidence="6 7" id="KW-0472">Membrane</keyword>
<keyword evidence="4" id="KW-0067">ATP-binding</keyword>
<dbReference type="PANTHER" id="PTHR24221:SF654">
    <property type="entry name" value="ATP-BINDING CASSETTE SUB-FAMILY B MEMBER 6"/>
    <property type="match status" value="1"/>
</dbReference>
<dbReference type="GO" id="GO:0034040">
    <property type="term" value="F:ATPase-coupled lipid transmembrane transporter activity"/>
    <property type="evidence" value="ECO:0007669"/>
    <property type="project" value="TreeGrafter"/>
</dbReference>
<dbReference type="InterPro" id="IPR027417">
    <property type="entry name" value="P-loop_NTPase"/>
</dbReference>
<evidence type="ECO:0000256" key="3">
    <source>
        <dbReference type="ARBA" id="ARBA00022741"/>
    </source>
</evidence>